<dbReference type="Proteomes" id="UP000637704">
    <property type="component" value="Unassembled WGS sequence"/>
</dbReference>
<proteinExistence type="predicted"/>
<dbReference type="InterPro" id="IPR001680">
    <property type="entry name" value="WD40_rpt"/>
</dbReference>
<sequence length="102" mass="11555">DLRADQELMVYSHDNIICGITSVAFSKSGRLLLAGYDDFNCNVWDTLKADRAGKCFNVIFFFLFLPPPVLAGHDNRVFFFFLTDPPLAVATGSWDSFLKIWN</sequence>
<dbReference type="PROSITE" id="PS50082">
    <property type="entry name" value="WD_REPEATS_2"/>
    <property type="match status" value="2"/>
</dbReference>
<feature type="repeat" description="WD" evidence="1">
    <location>
        <begin position="70"/>
        <end position="102"/>
    </location>
</feature>
<dbReference type="Gene3D" id="2.130.10.10">
    <property type="entry name" value="YVTN repeat-like/Quinoprotein amine dehydrogenase"/>
    <property type="match status" value="1"/>
</dbReference>
<dbReference type="PANTHER" id="PTHR19850">
    <property type="entry name" value="GUANINE NUCLEOTIDE-BINDING PROTEIN BETA G PROTEIN BETA"/>
    <property type="match status" value="1"/>
</dbReference>
<gene>
    <name evidence="2" type="primary">Gnb1</name>
    <name evidence="2" type="ORF">EOLROS_R14043</name>
</gene>
<dbReference type="InterPro" id="IPR015943">
    <property type="entry name" value="WD40/YVTN_repeat-like_dom_sf"/>
</dbReference>
<feature type="non-terminal residue" evidence="2">
    <location>
        <position position="102"/>
    </location>
</feature>
<keyword evidence="3" id="KW-1185">Reference proteome</keyword>
<dbReference type="GO" id="GO:0007165">
    <property type="term" value="P:signal transduction"/>
    <property type="evidence" value="ECO:0007669"/>
    <property type="project" value="InterPro"/>
</dbReference>
<dbReference type="SUPFAM" id="SSF50978">
    <property type="entry name" value="WD40 repeat-like"/>
    <property type="match status" value="1"/>
</dbReference>
<organism evidence="2 3">
    <name type="scientific">Eolophus roseicapilla</name>
    <name type="common">Galah cockatoo</name>
    <name type="synonym">Cacatua roseicapilla</name>
    <dbReference type="NCBI Taxonomy" id="176039"/>
    <lineage>
        <taxon>Eukaryota</taxon>
        <taxon>Metazoa</taxon>
        <taxon>Chordata</taxon>
        <taxon>Craniata</taxon>
        <taxon>Vertebrata</taxon>
        <taxon>Euteleostomi</taxon>
        <taxon>Archelosauria</taxon>
        <taxon>Archosauria</taxon>
        <taxon>Dinosauria</taxon>
        <taxon>Saurischia</taxon>
        <taxon>Theropoda</taxon>
        <taxon>Coelurosauria</taxon>
        <taxon>Aves</taxon>
        <taxon>Neognathae</taxon>
        <taxon>Neoaves</taxon>
        <taxon>Telluraves</taxon>
        <taxon>Australaves</taxon>
        <taxon>Psittaciformes</taxon>
        <taxon>Cacatuidae</taxon>
        <taxon>Eolophus</taxon>
    </lineage>
</organism>
<dbReference type="AlphaFoldDB" id="A0A851YNE3"/>
<dbReference type="InterPro" id="IPR036322">
    <property type="entry name" value="WD40_repeat_dom_sf"/>
</dbReference>
<dbReference type="EMBL" id="WBNI01004203">
    <property type="protein sequence ID" value="NXD74110.1"/>
    <property type="molecule type" value="Genomic_DNA"/>
</dbReference>
<comment type="caution">
    <text evidence="2">The sequence shown here is derived from an EMBL/GenBank/DDBJ whole genome shotgun (WGS) entry which is preliminary data.</text>
</comment>
<feature type="repeat" description="WD" evidence="1">
    <location>
        <begin position="20"/>
        <end position="45"/>
    </location>
</feature>
<protein>
    <submittedName>
        <fullName evidence="2">GBB1 protein</fullName>
    </submittedName>
</protein>
<dbReference type="Pfam" id="PF00400">
    <property type="entry name" value="WD40"/>
    <property type="match status" value="2"/>
</dbReference>
<evidence type="ECO:0000313" key="2">
    <source>
        <dbReference type="EMBL" id="NXD74110.1"/>
    </source>
</evidence>
<dbReference type="PROSITE" id="PS50294">
    <property type="entry name" value="WD_REPEATS_REGION"/>
    <property type="match status" value="1"/>
</dbReference>
<name>A0A851YNE3_EOLRO</name>
<reference evidence="2" key="1">
    <citation type="submission" date="2019-09" db="EMBL/GenBank/DDBJ databases">
        <title>Bird 10,000 Genomes (B10K) Project - Family phase.</title>
        <authorList>
            <person name="Zhang G."/>
        </authorList>
    </citation>
    <scope>NUCLEOTIDE SEQUENCE</scope>
    <source>
        <strain evidence="2">B10K-DU-025-06</strain>
        <tissue evidence="2">Mixed tissue sample</tissue>
    </source>
</reference>
<evidence type="ECO:0000313" key="3">
    <source>
        <dbReference type="Proteomes" id="UP000637704"/>
    </source>
</evidence>
<keyword evidence="1" id="KW-0853">WD repeat</keyword>
<accession>A0A851YNE3</accession>
<dbReference type="SMART" id="SM00320">
    <property type="entry name" value="WD40"/>
    <property type="match status" value="2"/>
</dbReference>
<feature type="non-terminal residue" evidence="2">
    <location>
        <position position="1"/>
    </location>
</feature>
<dbReference type="InterPro" id="IPR016346">
    <property type="entry name" value="G-protein_beta_1-5"/>
</dbReference>
<evidence type="ECO:0000256" key="1">
    <source>
        <dbReference type="PROSITE-ProRule" id="PRU00221"/>
    </source>
</evidence>